<dbReference type="SUPFAM" id="SSF57625">
    <property type="entry name" value="Invertebrate chitin-binding proteins"/>
    <property type="match status" value="9"/>
</dbReference>
<name>A0A4Y2G027_ARAVE</name>
<keyword evidence="2 7" id="KW-0732">Signal</keyword>
<evidence type="ECO:0000256" key="6">
    <source>
        <dbReference type="SAM" id="MobiDB-lite"/>
    </source>
</evidence>
<organism evidence="9 10">
    <name type="scientific">Araneus ventricosus</name>
    <name type="common">Orbweaver spider</name>
    <name type="synonym">Epeira ventricosa</name>
    <dbReference type="NCBI Taxonomy" id="182803"/>
    <lineage>
        <taxon>Eukaryota</taxon>
        <taxon>Metazoa</taxon>
        <taxon>Ecdysozoa</taxon>
        <taxon>Arthropoda</taxon>
        <taxon>Chelicerata</taxon>
        <taxon>Arachnida</taxon>
        <taxon>Araneae</taxon>
        <taxon>Araneomorphae</taxon>
        <taxon>Entelegynae</taxon>
        <taxon>Araneoidea</taxon>
        <taxon>Araneidae</taxon>
        <taxon>Araneus</taxon>
    </lineage>
</organism>
<keyword evidence="4" id="KW-1015">Disulfide bond</keyword>
<evidence type="ECO:0000256" key="7">
    <source>
        <dbReference type="SAM" id="SignalP"/>
    </source>
</evidence>
<keyword evidence="10" id="KW-1185">Reference proteome</keyword>
<dbReference type="GO" id="GO:0005576">
    <property type="term" value="C:extracellular region"/>
    <property type="evidence" value="ECO:0007669"/>
    <property type="project" value="InterPro"/>
</dbReference>
<dbReference type="Gene3D" id="2.170.140.10">
    <property type="entry name" value="Chitin binding domain"/>
    <property type="match status" value="9"/>
</dbReference>
<feature type="chain" id="PRO_5021375511" description="Chitin-binding type-2 domain-containing protein" evidence="7">
    <location>
        <begin position="20"/>
        <end position="757"/>
    </location>
</feature>
<feature type="domain" description="Chitin-binding type-2" evidence="8">
    <location>
        <begin position="616"/>
        <end position="671"/>
    </location>
</feature>
<feature type="non-terminal residue" evidence="9">
    <location>
        <position position="757"/>
    </location>
</feature>
<dbReference type="PANTHER" id="PTHR23301">
    <property type="entry name" value="CHITIN BINDING PERITROPHIN-A"/>
    <property type="match status" value="1"/>
</dbReference>
<dbReference type="SMART" id="SM00494">
    <property type="entry name" value="ChtBD2"/>
    <property type="match status" value="9"/>
</dbReference>
<keyword evidence="5" id="KW-0325">Glycoprotein</keyword>
<evidence type="ECO:0000256" key="2">
    <source>
        <dbReference type="ARBA" id="ARBA00022729"/>
    </source>
</evidence>
<dbReference type="InterPro" id="IPR051940">
    <property type="entry name" value="Chitin_bind-dev_reg"/>
</dbReference>
<keyword evidence="1" id="KW-0147">Chitin-binding</keyword>
<feature type="domain" description="Chitin-binding type-2" evidence="8">
    <location>
        <begin position="689"/>
        <end position="744"/>
    </location>
</feature>
<dbReference type="PROSITE" id="PS50940">
    <property type="entry name" value="CHIT_BIND_II"/>
    <property type="match status" value="9"/>
</dbReference>
<dbReference type="Proteomes" id="UP000499080">
    <property type="component" value="Unassembled WGS sequence"/>
</dbReference>
<feature type="domain" description="Chitin-binding type-2" evidence="8">
    <location>
        <begin position="395"/>
        <end position="450"/>
    </location>
</feature>
<feature type="compositionally biased region" description="Basic and acidic residues" evidence="6">
    <location>
        <begin position="63"/>
        <end position="107"/>
    </location>
</feature>
<evidence type="ECO:0000313" key="10">
    <source>
        <dbReference type="Proteomes" id="UP000499080"/>
    </source>
</evidence>
<dbReference type="GO" id="GO:0008061">
    <property type="term" value="F:chitin binding"/>
    <property type="evidence" value="ECO:0007669"/>
    <property type="project" value="UniProtKB-KW"/>
</dbReference>
<evidence type="ECO:0000259" key="8">
    <source>
        <dbReference type="PROSITE" id="PS50940"/>
    </source>
</evidence>
<feature type="region of interest" description="Disordered" evidence="6">
    <location>
        <begin position="30"/>
        <end position="109"/>
    </location>
</feature>
<dbReference type="Pfam" id="PF01607">
    <property type="entry name" value="CBM_14"/>
    <property type="match status" value="8"/>
</dbReference>
<feature type="domain" description="Chitin-binding type-2" evidence="8">
    <location>
        <begin position="331"/>
        <end position="385"/>
    </location>
</feature>
<feature type="compositionally biased region" description="Acidic residues" evidence="6">
    <location>
        <begin position="30"/>
        <end position="47"/>
    </location>
</feature>
<reference evidence="9 10" key="1">
    <citation type="journal article" date="2019" name="Sci. Rep.">
        <title>Orb-weaving spider Araneus ventricosus genome elucidates the spidroin gene catalogue.</title>
        <authorList>
            <person name="Kono N."/>
            <person name="Nakamura H."/>
            <person name="Ohtoshi R."/>
            <person name="Moran D.A.P."/>
            <person name="Shinohara A."/>
            <person name="Yoshida Y."/>
            <person name="Fujiwara M."/>
            <person name="Mori M."/>
            <person name="Tomita M."/>
            <person name="Arakawa K."/>
        </authorList>
    </citation>
    <scope>NUCLEOTIDE SEQUENCE [LARGE SCALE GENOMIC DNA]</scope>
</reference>
<comment type="caution">
    <text evidence="9">The sequence shown here is derived from an EMBL/GenBank/DDBJ whole genome shotgun (WGS) entry which is preliminary data.</text>
</comment>
<gene>
    <name evidence="9" type="ORF">AVEN_181206_1</name>
</gene>
<feature type="signal peptide" evidence="7">
    <location>
        <begin position="1"/>
        <end position="19"/>
    </location>
</feature>
<dbReference type="AlphaFoldDB" id="A0A4Y2G027"/>
<feature type="domain" description="Chitin-binding type-2" evidence="8">
    <location>
        <begin position="178"/>
        <end position="233"/>
    </location>
</feature>
<dbReference type="InterPro" id="IPR036508">
    <property type="entry name" value="Chitin-bd_dom_sf"/>
</dbReference>
<feature type="domain" description="Chitin-binding type-2" evidence="8">
    <location>
        <begin position="540"/>
        <end position="595"/>
    </location>
</feature>
<keyword evidence="3" id="KW-0677">Repeat</keyword>
<sequence length="757" mass="89219">MRRLPILCVLLIIAVYASAVPYSNEVEDADEFSEDIDSPESFEDGVLDTDMNNLYKPKPHEKHSKEKPKSHEHSKEKKSKEKKSKEHEHSKEKKSKEKKSSKEDKNRPTISDDAIFLPHEKFCQYFYVFDGVESRLLSCAKGHHFDAEKLQCLKTKEVNCEKRKKKVGGSEEKKIGIHFKCPKWSGLHKHEYYCHLYYSCQNKKAQLFMCPPGMLFDEHSQNCAYRGNVDCKKRIDPNANGDDEIDEQLDPNEPTYECQDMKGVSPHPLMCNKYIRCWYGYGDVYVCPKGYMFDTDLLSCQPKKFVYCDERIDPIGYDDEENPILVDDNPYYFCPESKGRFRHEVCAMYYECVMDKAMLYSCPPDKLFDAQKETCREASEVSCNDDIDNDILDEDFICPAREGVFKDEADCGSYYKCKRGRAQRLRCAEGELFDTDWKSCAEEEEVTCGDRLHPNDDPEDENDDNVVDAKPDYMCEKRFGRFTHQEVCNWYYQCRDGNPSVRVCRNGRYYDVTSNSCQDEVDCGNRRPDDEQRPTIKPEVFVCPSKSGKYPHERDCSAFYKCDKRKYKIHYCSEGKLYNERKKTCESENKVTCGSRIHPDLDPEEPEDKVVDPHPYYYCDKNFGRRHHEDYCNWYYQCSDGQPSVRECRKGRRYDWYRGKCVEKDEVSCDGKPDYERDDEDKVIDPFPNFWCGDHYKRYFHEQFCNWYYQCDEGSSSLRECGKGKRFDIDWNTCRDKHEVNCYGRPDSNGKFIFYLF</sequence>
<evidence type="ECO:0000256" key="4">
    <source>
        <dbReference type="ARBA" id="ARBA00023157"/>
    </source>
</evidence>
<evidence type="ECO:0000256" key="5">
    <source>
        <dbReference type="ARBA" id="ARBA00023180"/>
    </source>
</evidence>
<proteinExistence type="predicted"/>
<evidence type="ECO:0000313" key="9">
    <source>
        <dbReference type="EMBL" id="GBM46627.1"/>
    </source>
</evidence>
<feature type="domain" description="Chitin-binding type-2" evidence="8">
    <location>
        <begin position="106"/>
        <end position="162"/>
    </location>
</feature>
<feature type="domain" description="Chitin-binding type-2" evidence="8">
    <location>
        <begin position="472"/>
        <end position="525"/>
    </location>
</feature>
<accession>A0A4Y2G027</accession>
<dbReference type="InterPro" id="IPR002557">
    <property type="entry name" value="Chitin-bd_dom"/>
</dbReference>
<dbReference type="EMBL" id="BGPR01001144">
    <property type="protein sequence ID" value="GBM46627.1"/>
    <property type="molecule type" value="Genomic_DNA"/>
</dbReference>
<evidence type="ECO:0000256" key="1">
    <source>
        <dbReference type="ARBA" id="ARBA00022669"/>
    </source>
</evidence>
<evidence type="ECO:0000256" key="3">
    <source>
        <dbReference type="ARBA" id="ARBA00022737"/>
    </source>
</evidence>
<protein>
    <recommendedName>
        <fullName evidence="8">Chitin-binding type-2 domain-containing protein</fullName>
    </recommendedName>
</protein>
<feature type="domain" description="Chitin-binding type-2" evidence="8">
    <location>
        <begin position="255"/>
        <end position="310"/>
    </location>
</feature>
<dbReference type="PANTHER" id="PTHR23301:SF0">
    <property type="entry name" value="CHITIN-BINDING TYPE-2 DOMAIN-CONTAINING PROTEIN-RELATED"/>
    <property type="match status" value="1"/>
</dbReference>